<dbReference type="Gene3D" id="3.40.50.2000">
    <property type="entry name" value="Glycogen Phosphorylase B"/>
    <property type="match status" value="1"/>
</dbReference>
<feature type="non-terminal residue" evidence="5">
    <location>
        <position position="1"/>
    </location>
</feature>
<dbReference type="Pfam" id="PF00201">
    <property type="entry name" value="UDPGT"/>
    <property type="match status" value="1"/>
</dbReference>
<dbReference type="Gene3D" id="3.30.70.270">
    <property type="match status" value="1"/>
</dbReference>
<dbReference type="Proteomes" id="UP000694865">
    <property type="component" value="Unplaced"/>
</dbReference>
<gene>
    <name evidence="5" type="primary">LOC102803459</name>
</gene>
<organism evidence="4 5">
    <name type="scientific">Saccoglossus kowalevskii</name>
    <name type="common">Acorn worm</name>
    <dbReference type="NCBI Taxonomy" id="10224"/>
    <lineage>
        <taxon>Eukaryota</taxon>
        <taxon>Metazoa</taxon>
        <taxon>Hemichordata</taxon>
        <taxon>Enteropneusta</taxon>
        <taxon>Harrimaniidae</taxon>
        <taxon>Saccoglossus</taxon>
    </lineage>
</organism>
<keyword evidence="3" id="KW-0808">Transferase</keyword>
<evidence type="ECO:0000256" key="1">
    <source>
        <dbReference type="ARBA" id="ARBA00009995"/>
    </source>
</evidence>
<feature type="non-terminal residue" evidence="5">
    <location>
        <position position="233"/>
    </location>
</feature>
<keyword evidence="2" id="KW-0328">Glycosyltransferase</keyword>
<evidence type="ECO:0000313" key="4">
    <source>
        <dbReference type="Proteomes" id="UP000694865"/>
    </source>
</evidence>
<dbReference type="GeneID" id="102803459"/>
<dbReference type="PANTHER" id="PTHR48043:SF54">
    <property type="entry name" value="2-HYDROXYACYLSPHINGOSINE 1-BETA-GALACTOSYLTRANSFERASE"/>
    <property type="match status" value="1"/>
</dbReference>
<evidence type="ECO:0000256" key="2">
    <source>
        <dbReference type="ARBA" id="ARBA00022676"/>
    </source>
</evidence>
<dbReference type="InterPro" id="IPR050271">
    <property type="entry name" value="UDP-glycosyltransferase"/>
</dbReference>
<name>A0ABM0MJH2_SACKO</name>
<dbReference type="SUPFAM" id="SSF56672">
    <property type="entry name" value="DNA/RNA polymerases"/>
    <property type="match status" value="1"/>
</dbReference>
<keyword evidence="4" id="KW-1185">Reference proteome</keyword>
<evidence type="ECO:0000256" key="3">
    <source>
        <dbReference type="ARBA" id="ARBA00022679"/>
    </source>
</evidence>
<proteinExistence type="inferred from homology"/>
<dbReference type="InterPro" id="IPR002213">
    <property type="entry name" value="UDP_glucos_trans"/>
</dbReference>
<reference evidence="5" key="1">
    <citation type="submission" date="2025-08" db="UniProtKB">
        <authorList>
            <consortium name="RefSeq"/>
        </authorList>
    </citation>
    <scope>IDENTIFICATION</scope>
    <source>
        <tissue evidence="5">Testes</tissue>
    </source>
</reference>
<evidence type="ECO:0000313" key="5">
    <source>
        <dbReference type="RefSeq" id="XP_006820163.1"/>
    </source>
</evidence>
<dbReference type="InterPro" id="IPR043502">
    <property type="entry name" value="DNA/RNA_pol_sf"/>
</dbReference>
<comment type="similarity">
    <text evidence="1">Belongs to the UDP-glycosyltransferase family.</text>
</comment>
<sequence>HIISEDGVKTNPDKTEAIRNWPVPRNAKDVKTFLGVAGYYRRFVEGFSKIARPLNDLTIGLYTKKRGKNGRLVRQKAPDFNWTPECQVAFETMVDFSKRHPNTKALVTHGGMNGVYEAIYHAVPIVGFPLYGDHYDTFSRVSSKGMAVILNISTLTSDELYDAVIKVINTPSYNENAKKISAIHKDKPMSASDTVVFWIGFVIKHDGQHLGAEAFNLSFIEYFLIDIAVFLFV</sequence>
<dbReference type="SUPFAM" id="SSF53756">
    <property type="entry name" value="UDP-Glycosyltransferase/glycogen phosphorylase"/>
    <property type="match status" value="1"/>
</dbReference>
<protein>
    <submittedName>
        <fullName evidence="5">2-hydroxyacylsphingosine 1-beta-galactosyltransferase-like</fullName>
    </submittedName>
</protein>
<accession>A0ABM0MJH2</accession>
<dbReference type="RefSeq" id="XP_006820163.1">
    <property type="nucleotide sequence ID" value="XM_006820100.1"/>
</dbReference>
<dbReference type="InterPro" id="IPR043128">
    <property type="entry name" value="Rev_trsase/Diguanyl_cyclase"/>
</dbReference>
<dbReference type="PANTHER" id="PTHR48043">
    <property type="entry name" value="EG:EG0003.4 PROTEIN-RELATED"/>
    <property type="match status" value="1"/>
</dbReference>